<dbReference type="PANTHER" id="PTHR46586:SF3">
    <property type="entry name" value="ANKYRIN REPEAT-CONTAINING PROTEIN"/>
    <property type="match status" value="1"/>
</dbReference>
<dbReference type="SUPFAM" id="SSF48403">
    <property type="entry name" value="Ankyrin repeat"/>
    <property type="match status" value="1"/>
</dbReference>
<dbReference type="AlphaFoldDB" id="F4PH49"/>
<evidence type="ECO:0008006" key="3">
    <source>
        <dbReference type="Google" id="ProtNLM"/>
    </source>
</evidence>
<gene>
    <name evidence="1" type="ORF">DFA_03279</name>
</gene>
<accession>F4PH49</accession>
<dbReference type="KEGG" id="dfa:DFA_03279"/>
<dbReference type="PANTHER" id="PTHR46586">
    <property type="entry name" value="ANKYRIN REPEAT-CONTAINING PROTEIN"/>
    <property type="match status" value="1"/>
</dbReference>
<dbReference type="InterPro" id="IPR036770">
    <property type="entry name" value="Ankyrin_rpt-contain_sf"/>
</dbReference>
<proteinExistence type="predicted"/>
<protein>
    <recommendedName>
        <fullName evidence="3">Ankyrin repeat-containing protein</fullName>
    </recommendedName>
</protein>
<dbReference type="EMBL" id="GL883006">
    <property type="protein sequence ID" value="EGG25033.1"/>
    <property type="molecule type" value="Genomic_DNA"/>
</dbReference>
<dbReference type="SMART" id="SM00248">
    <property type="entry name" value="ANK"/>
    <property type="match status" value="6"/>
</dbReference>
<name>F4PH49_CACFS</name>
<dbReference type="RefSeq" id="XP_004362884.1">
    <property type="nucleotide sequence ID" value="XM_004362827.1"/>
</dbReference>
<keyword evidence="2" id="KW-1185">Reference proteome</keyword>
<evidence type="ECO:0000313" key="1">
    <source>
        <dbReference type="EMBL" id="EGG25033.1"/>
    </source>
</evidence>
<dbReference type="InterPro" id="IPR052050">
    <property type="entry name" value="SecEffector_AnkRepeat"/>
</dbReference>
<dbReference type="GeneID" id="14877489"/>
<dbReference type="InterPro" id="IPR002110">
    <property type="entry name" value="Ankyrin_rpt"/>
</dbReference>
<evidence type="ECO:0000313" key="2">
    <source>
        <dbReference type="Proteomes" id="UP000007797"/>
    </source>
</evidence>
<dbReference type="OrthoDB" id="2163089at2759"/>
<dbReference type="Proteomes" id="UP000007797">
    <property type="component" value="Unassembled WGS sequence"/>
</dbReference>
<sequence>MDDDDDGCSSCKLEEKKKEEVIPIPLSARVCSAEMIVNKDDSRPLILGVSSCFALYPNNDCLREKARESIVVTTSQSLLALVVDNGFTTNTCFNWSSTSFGIKNFGTAANLCYVKCFRLLHYIMMLPEPLKDRLRREHGLHCDIFSLKAVVPFLRCCNDYKIYLDIYNLFKSAFTQAKVLPDPLKEACLAGNIDIIKHLCTTVGFKADDCCLGRAFESPNTEGVMQVIQYLVKEQGVRKGLTITTMTHAFQTKRMDVIQFIFENTMYEAAFEKHILANASQTCNVEIIKYVEKMMVARGHVSSLQYIFSHPLKNDAMETLHYLAKKYPEGFNDQNVYIASSKGLEPIKYIHERFKEKSVPAKYYDVPHLVDSASSKGQLDVVKYMLEECRTPPLRKFMDTAAITGNLDIVEYFHQSTTVGCSKAAMDGAIKNGHLNVIQFLHNFTTEGGSPNIINIASQIGRLDIIKFMIENNRTEGFSGLAINWAIAQGRFDIAEYLNPHLPREKRATMSDAVVNAAHIGDVYWVDWAIREGYQLNPQDCMMAAIKNGHLGVVQYLVNHQDFKLSDIHIHSAVDDNGADILEFMIDTCKYNFDVTDQFFVLALDSAASKGHLNSIKFITTRYGPRWSANAVARSVYHAHMTTLVYLLEQKSDPSFLTYHTFAQAIQNACNHGHLHAVMFLCEYLCLARPDIDINKMFEKGYSFSDMPKHFHIVKYLVENGHVEKPVISKLVPSYERQNNGMDHDYDKLFSSSTKVIKNNNNNNQNSLSLFSLNLTQK</sequence>
<dbReference type="Gene3D" id="1.25.40.20">
    <property type="entry name" value="Ankyrin repeat-containing domain"/>
    <property type="match status" value="2"/>
</dbReference>
<organism evidence="1 2">
    <name type="scientific">Cavenderia fasciculata</name>
    <name type="common">Slime mold</name>
    <name type="synonym">Dictyostelium fasciculatum</name>
    <dbReference type="NCBI Taxonomy" id="261658"/>
    <lineage>
        <taxon>Eukaryota</taxon>
        <taxon>Amoebozoa</taxon>
        <taxon>Evosea</taxon>
        <taxon>Eumycetozoa</taxon>
        <taxon>Dictyostelia</taxon>
        <taxon>Acytosteliales</taxon>
        <taxon>Cavenderiaceae</taxon>
        <taxon>Cavenderia</taxon>
    </lineage>
</organism>
<reference evidence="2" key="1">
    <citation type="journal article" date="2011" name="Genome Res.">
        <title>Phylogeny-wide analysis of social amoeba genomes highlights ancient origins for complex intercellular communication.</title>
        <authorList>
            <person name="Heidel A.J."/>
            <person name="Lawal H.M."/>
            <person name="Felder M."/>
            <person name="Schilde C."/>
            <person name="Helps N.R."/>
            <person name="Tunggal B."/>
            <person name="Rivero F."/>
            <person name="John U."/>
            <person name="Schleicher M."/>
            <person name="Eichinger L."/>
            <person name="Platzer M."/>
            <person name="Noegel A.A."/>
            <person name="Schaap P."/>
            <person name="Gloeckner G."/>
        </authorList>
    </citation>
    <scope>NUCLEOTIDE SEQUENCE [LARGE SCALE GENOMIC DNA]</scope>
    <source>
        <strain evidence="2">SH3</strain>
    </source>
</reference>